<organism evidence="1 2">
    <name type="scientific">Parabacteroides merdae</name>
    <dbReference type="NCBI Taxonomy" id="46503"/>
    <lineage>
        <taxon>Bacteria</taxon>
        <taxon>Pseudomonadati</taxon>
        <taxon>Bacteroidota</taxon>
        <taxon>Bacteroidia</taxon>
        <taxon>Bacteroidales</taxon>
        <taxon>Tannerellaceae</taxon>
        <taxon>Parabacteroides</taxon>
    </lineage>
</organism>
<dbReference type="RefSeq" id="WP_147379873.1">
    <property type="nucleotide sequence ID" value="NZ_QSII01000064.1"/>
</dbReference>
<sequence>MADMGYFDSVSANLKAGVGAQAKGVVDGVSANSAAGVSPSVNALDTGVRAAAAIGGLADGLSEAAMLPVLGAMGMKGMACLPIS</sequence>
<proteinExistence type="predicted"/>
<accession>A0A414BPG9</accession>
<dbReference type="Proteomes" id="UP000286260">
    <property type="component" value="Unassembled WGS sequence"/>
</dbReference>
<reference evidence="1 2" key="1">
    <citation type="submission" date="2018-08" db="EMBL/GenBank/DDBJ databases">
        <title>A genome reference for cultivated species of the human gut microbiota.</title>
        <authorList>
            <person name="Zou Y."/>
            <person name="Xue W."/>
            <person name="Luo G."/>
        </authorList>
    </citation>
    <scope>NUCLEOTIDE SEQUENCE [LARGE SCALE GENOMIC DNA]</scope>
    <source>
        <strain evidence="1 2">AM34-17</strain>
    </source>
</reference>
<comment type="caution">
    <text evidence="1">The sequence shown here is derived from an EMBL/GenBank/DDBJ whole genome shotgun (WGS) entry which is preliminary data.</text>
</comment>
<protein>
    <submittedName>
        <fullName evidence="1">Uncharacterized protein</fullName>
    </submittedName>
</protein>
<feature type="non-terminal residue" evidence="1">
    <location>
        <position position="84"/>
    </location>
</feature>
<dbReference type="AlphaFoldDB" id="A0A414BPG9"/>
<name>A0A414BPG9_9BACT</name>
<gene>
    <name evidence="1" type="ORF">DW828_20155</name>
</gene>
<evidence type="ECO:0000313" key="1">
    <source>
        <dbReference type="EMBL" id="RHC77562.1"/>
    </source>
</evidence>
<evidence type="ECO:0000313" key="2">
    <source>
        <dbReference type="Proteomes" id="UP000286260"/>
    </source>
</evidence>
<dbReference type="EMBL" id="QSII01000064">
    <property type="protein sequence ID" value="RHC77562.1"/>
    <property type="molecule type" value="Genomic_DNA"/>
</dbReference>